<dbReference type="Pfam" id="PF07693">
    <property type="entry name" value="KAP_NTPase"/>
    <property type="match status" value="1"/>
</dbReference>
<dbReference type="GeneID" id="10773707"/>
<keyword evidence="3" id="KW-1185">Reference proteome</keyword>
<dbReference type="InterPro" id="IPR052754">
    <property type="entry name" value="NTPase_KAP_P-loop"/>
</dbReference>
<dbReference type="eggNOG" id="arCOG12715">
    <property type="taxonomic scope" value="Archaea"/>
</dbReference>
<protein>
    <submittedName>
        <fullName evidence="2">KAP P-loop domain protein</fullName>
    </submittedName>
</protein>
<dbReference type="InterPro" id="IPR011646">
    <property type="entry name" value="KAP_P-loop"/>
</dbReference>
<evidence type="ECO:0000259" key="1">
    <source>
        <dbReference type="Pfam" id="PF07693"/>
    </source>
</evidence>
<evidence type="ECO:0000313" key="2">
    <source>
        <dbReference type="EMBL" id="AEH07512.1"/>
    </source>
</evidence>
<accession>F8ALV6</accession>
<reference evidence="2" key="1">
    <citation type="submission" date="2011-05" db="EMBL/GenBank/DDBJ databases">
        <title>Complete sequence of chromosome of Methanothermococcus okinawensis IH1.</title>
        <authorList>
            <consortium name="US DOE Joint Genome Institute"/>
            <person name="Lucas S."/>
            <person name="Han J."/>
            <person name="Lapidus A."/>
            <person name="Cheng J.-F."/>
            <person name="Goodwin L."/>
            <person name="Pitluck S."/>
            <person name="Peters L."/>
            <person name="Mikhailova N."/>
            <person name="Held B."/>
            <person name="Han C."/>
            <person name="Tapia R."/>
            <person name="Land M."/>
            <person name="Hauser L."/>
            <person name="Kyrpides N."/>
            <person name="Ivanova N."/>
            <person name="Pagani I."/>
            <person name="Sieprawska-Lupa M."/>
            <person name="Takai K."/>
            <person name="Miyazaki J."/>
            <person name="Whitman W."/>
            <person name="Woyke T."/>
        </authorList>
    </citation>
    <scope>NUCLEOTIDE SEQUENCE</scope>
    <source>
        <strain evidence="2">IH1</strain>
    </source>
</reference>
<dbReference type="KEGG" id="mok:Metok_1549"/>
<dbReference type="EMBL" id="CP002792">
    <property type="protein sequence ID" value="AEH07512.1"/>
    <property type="molecule type" value="Genomic_DNA"/>
</dbReference>
<dbReference type="InterPro" id="IPR027417">
    <property type="entry name" value="P-loop_NTPase"/>
</dbReference>
<dbReference type="HOGENOM" id="CLU_969460_0_0_2"/>
<dbReference type="OrthoDB" id="65956at2157"/>
<dbReference type="AlphaFoldDB" id="F8ALV6"/>
<name>F8ALV6_METOI</name>
<evidence type="ECO:0000313" key="3">
    <source>
        <dbReference type="Proteomes" id="UP000009296"/>
    </source>
</evidence>
<dbReference type="SUPFAM" id="SSF52540">
    <property type="entry name" value="P-loop containing nucleoside triphosphate hydrolases"/>
    <property type="match status" value="1"/>
</dbReference>
<dbReference type="PANTHER" id="PTHR22674:SF6">
    <property type="entry name" value="NTPASE KAP FAMILY P-LOOP DOMAIN-CONTAINING PROTEIN 1"/>
    <property type="match status" value="1"/>
</dbReference>
<sequence>MSINELINTKNYSIKTDEPIPLTEKTDFFETRKKIEVIKESFQSNILKDYKIIALYGNWGSGKSSIIKTLMAELSENYTEEIINNYGNLIELYSITKMLKMLKMHLKNTKVKKESFIAIKFDAWDYENEENVAYALLNKIIEELEKYADIKFGIKAIKNEILKSGAVVLKSVNVNTGFFNLNFECGSERYKEVENLKNGLNKISEILSKNNKRLIVFIDELDRCERENILKFLASLKLFFTSGDNINYICAVDKEAVKEALKHKYNDGEKAEEYLEKIFNFSFNMPKTFNVKKFIMQYRFFNNDKIAERLAKFFETINFTNPRHLRKF</sequence>
<dbReference type="Proteomes" id="UP000009296">
    <property type="component" value="Chromosome"/>
</dbReference>
<organism evidence="2 3">
    <name type="scientific">Methanothermococcus okinawensis (strain DSM 14208 / JCM 11175 / IH1)</name>
    <dbReference type="NCBI Taxonomy" id="647113"/>
    <lineage>
        <taxon>Archaea</taxon>
        <taxon>Methanobacteriati</taxon>
        <taxon>Methanobacteriota</taxon>
        <taxon>Methanomada group</taxon>
        <taxon>Methanococci</taxon>
        <taxon>Methanococcales</taxon>
        <taxon>Methanococcaceae</taxon>
        <taxon>Methanothermococcus</taxon>
    </lineage>
</organism>
<dbReference type="Gene3D" id="3.40.50.300">
    <property type="entry name" value="P-loop containing nucleotide triphosphate hydrolases"/>
    <property type="match status" value="1"/>
</dbReference>
<dbReference type="RefSeq" id="WP_013867686.1">
    <property type="nucleotide sequence ID" value="NC_015636.1"/>
</dbReference>
<dbReference type="STRING" id="647113.Metok_1549"/>
<dbReference type="PANTHER" id="PTHR22674">
    <property type="entry name" value="NTPASE, KAP FAMILY P-LOOP DOMAIN-CONTAINING 1"/>
    <property type="match status" value="1"/>
</dbReference>
<gene>
    <name evidence="2" type="ordered locus">Metok_1549</name>
</gene>
<proteinExistence type="predicted"/>
<feature type="domain" description="KAP NTPase" evidence="1">
    <location>
        <begin position="48"/>
        <end position="305"/>
    </location>
</feature>